<dbReference type="EMBL" id="CP069188">
    <property type="protein sequence ID" value="QRV13528.1"/>
    <property type="molecule type" value="Genomic_DNA"/>
</dbReference>
<dbReference type="PANTHER" id="PTHR46268">
    <property type="entry name" value="STRESS RESPONSE PROTEIN NHAX"/>
    <property type="match status" value="1"/>
</dbReference>
<reference evidence="3 4" key="1">
    <citation type="submission" date="2021-01" db="EMBL/GenBank/DDBJ databases">
        <title>Genome Sequence and Methylation Pattern of Haloterrigena salifodinae BOL5-1, An Extremely Halophilic Archaeon from a Bolivian Salt Mine.</title>
        <authorList>
            <person name="DasSarma P."/>
            <person name="Anton B.P."/>
            <person name="DasSarma S.L."/>
            <person name="von Ehrenheim H.A.L."/>
            <person name="Martinez F.L."/>
            <person name="Guzman D."/>
            <person name="Roberts R.J."/>
            <person name="DasSarma S."/>
        </authorList>
    </citation>
    <scope>NUCLEOTIDE SEQUENCE [LARGE SCALE GENOMIC DNA]</scope>
    <source>
        <strain evidence="3 4">BOL5-1</strain>
    </source>
</reference>
<keyword evidence="4" id="KW-1185">Reference proteome</keyword>
<organism evidence="3 4">
    <name type="scientific">Haloterrigena salifodinae</name>
    <dbReference type="NCBI Taxonomy" id="2675099"/>
    <lineage>
        <taxon>Archaea</taxon>
        <taxon>Methanobacteriati</taxon>
        <taxon>Methanobacteriota</taxon>
        <taxon>Stenosarchaea group</taxon>
        <taxon>Halobacteria</taxon>
        <taxon>Halobacteriales</taxon>
        <taxon>Natrialbaceae</taxon>
        <taxon>Haloterrigena</taxon>
    </lineage>
</organism>
<dbReference type="AlphaFoldDB" id="A0A8T8DVI3"/>
<protein>
    <submittedName>
        <fullName evidence="3">Universal stress protein</fullName>
    </submittedName>
</protein>
<dbReference type="InterPro" id="IPR014729">
    <property type="entry name" value="Rossmann-like_a/b/a_fold"/>
</dbReference>
<dbReference type="InterPro" id="IPR006016">
    <property type="entry name" value="UspA"/>
</dbReference>
<dbReference type="KEGG" id="hsal:JMJ58_11170"/>
<name>A0A8T8DVI3_9EURY</name>
<gene>
    <name evidence="3" type="ORF">JMJ58_11170</name>
</gene>
<dbReference type="InterPro" id="IPR006015">
    <property type="entry name" value="Universal_stress_UspA"/>
</dbReference>
<dbReference type="SUPFAM" id="SSF52402">
    <property type="entry name" value="Adenine nucleotide alpha hydrolases-like"/>
    <property type="match status" value="1"/>
</dbReference>
<dbReference type="CDD" id="cd00293">
    <property type="entry name" value="USP-like"/>
    <property type="match status" value="1"/>
</dbReference>
<dbReference type="PRINTS" id="PR01438">
    <property type="entry name" value="UNVRSLSTRESS"/>
</dbReference>
<evidence type="ECO:0000259" key="2">
    <source>
        <dbReference type="Pfam" id="PF00582"/>
    </source>
</evidence>
<sequence>MPRKTLVPVDGSPQADAAFRYALEEFPEADITVLHVIQLPKGYWSVLAESETEFPGHERAEEHARTLFEAAENTASTFDHPVDTTIERGDPSREIVDYAIANDVEQIVMGSHGRQGASRLLFGSVAEKVVRRAPMTVVVVHEAS</sequence>
<dbReference type="RefSeq" id="WP_204746554.1">
    <property type="nucleotide sequence ID" value="NZ_CP069188.1"/>
</dbReference>
<dbReference type="OrthoDB" id="105697at2157"/>
<dbReference type="PANTHER" id="PTHR46268:SF24">
    <property type="entry name" value="UNIVERSAL STRESS PROTEIN"/>
    <property type="match status" value="1"/>
</dbReference>
<dbReference type="Gene3D" id="3.40.50.620">
    <property type="entry name" value="HUPs"/>
    <property type="match status" value="1"/>
</dbReference>
<evidence type="ECO:0000313" key="4">
    <source>
        <dbReference type="Proteomes" id="UP000637819"/>
    </source>
</evidence>
<comment type="similarity">
    <text evidence="1">Belongs to the universal stress protein A family.</text>
</comment>
<proteinExistence type="inferred from homology"/>
<evidence type="ECO:0000256" key="1">
    <source>
        <dbReference type="ARBA" id="ARBA00008791"/>
    </source>
</evidence>
<evidence type="ECO:0000313" key="3">
    <source>
        <dbReference type="EMBL" id="QRV13528.1"/>
    </source>
</evidence>
<feature type="domain" description="UspA" evidence="2">
    <location>
        <begin position="1"/>
        <end position="141"/>
    </location>
</feature>
<dbReference type="Proteomes" id="UP000637819">
    <property type="component" value="Chromosome"/>
</dbReference>
<dbReference type="GeneID" id="62875692"/>
<dbReference type="Pfam" id="PF00582">
    <property type="entry name" value="Usp"/>
    <property type="match status" value="1"/>
</dbReference>
<accession>A0A8T8DVI3</accession>